<comment type="caution">
    <text evidence="2">The sequence shown here is derived from an EMBL/GenBank/DDBJ whole genome shotgun (WGS) entry which is preliminary data.</text>
</comment>
<dbReference type="EMBL" id="MCGO01000007">
    <property type="protein sequence ID" value="ORY50351.1"/>
    <property type="molecule type" value="Genomic_DNA"/>
</dbReference>
<keyword evidence="3" id="KW-1185">Reference proteome</keyword>
<organism evidence="2 3">
    <name type="scientific">Rhizoclosmatium globosum</name>
    <dbReference type="NCBI Taxonomy" id="329046"/>
    <lineage>
        <taxon>Eukaryota</taxon>
        <taxon>Fungi</taxon>
        <taxon>Fungi incertae sedis</taxon>
        <taxon>Chytridiomycota</taxon>
        <taxon>Chytridiomycota incertae sedis</taxon>
        <taxon>Chytridiomycetes</taxon>
        <taxon>Chytridiales</taxon>
        <taxon>Chytriomycetaceae</taxon>
        <taxon>Rhizoclosmatium</taxon>
    </lineage>
</organism>
<gene>
    <name evidence="2" type="ORF">BCR33DRAFT_781099</name>
</gene>
<evidence type="ECO:0000313" key="3">
    <source>
        <dbReference type="Proteomes" id="UP000193642"/>
    </source>
</evidence>
<accession>A0A1Y2CTK1</accession>
<feature type="region of interest" description="Disordered" evidence="1">
    <location>
        <begin position="40"/>
        <end position="59"/>
    </location>
</feature>
<dbReference type="Proteomes" id="UP000193642">
    <property type="component" value="Unassembled WGS sequence"/>
</dbReference>
<name>A0A1Y2CTK1_9FUNG</name>
<evidence type="ECO:0000313" key="2">
    <source>
        <dbReference type="EMBL" id="ORY50351.1"/>
    </source>
</evidence>
<proteinExistence type="predicted"/>
<sequence length="274" mass="29904">MPTSNPISSSSATPCCSSIWMLCFDVPGESIITAHEQAPTSNLGSSLDSDHKTDCPSSTKLSSTVVTSAGVVIFMLVPMASCEATISMTMSFKKLVCSQPSSNNHSFSMKHDPGCKNHVHVQISISVSGLHLASQSGSKTATEVDPRWIHLTRWAGWRLSQVFSMVYTYGIANRTACRARCHTVEVATPSFENHVHVQIFYSVSGLHLASNLVPRLLPRWIHAGFILLVGLDGVCRKCFRWSTPMALLIELHAAPDVIQLRLLLPVSRTTSARK</sequence>
<dbReference type="AlphaFoldDB" id="A0A1Y2CTK1"/>
<reference evidence="2 3" key="1">
    <citation type="submission" date="2016-07" db="EMBL/GenBank/DDBJ databases">
        <title>Pervasive Adenine N6-methylation of Active Genes in Fungi.</title>
        <authorList>
            <consortium name="DOE Joint Genome Institute"/>
            <person name="Mondo S.J."/>
            <person name="Dannebaum R.O."/>
            <person name="Kuo R.C."/>
            <person name="Labutti K."/>
            <person name="Haridas S."/>
            <person name="Kuo A."/>
            <person name="Salamov A."/>
            <person name="Ahrendt S.R."/>
            <person name="Lipzen A."/>
            <person name="Sullivan W."/>
            <person name="Andreopoulos W.B."/>
            <person name="Clum A."/>
            <person name="Lindquist E."/>
            <person name="Daum C."/>
            <person name="Ramamoorthy G.K."/>
            <person name="Gryganskyi A."/>
            <person name="Culley D."/>
            <person name="Magnuson J.K."/>
            <person name="James T.Y."/>
            <person name="O'Malley M.A."/>
            <person name="Stajich J.E."/>
            <person name="Spatafora J.W."/>
            <person name="Visel A."/>
            <person name="Grigoriev I.V."/>
        </authorList>
    </citation>
    <scope>NUCLEOTIDE SEQUENCE [LARGE SCALE GENOMIC DNA]</scope>
    <source>
        <strain evidence="2 3">JEL800</strain>
    </source>
</reference>
<evidence type="ECO:0000256" key="1">
    <source>
        <dbReference type="SAM" id="MobiDB-lite"/>
    </source>
</evidence>
<protein>
    <submittedName>
        <fullName evidence="2">Uncharacterized protein</fullName>
    </submittedName>
</protein>